<dbReference type="InterPro" id="IPR024733">
    <property type="entry name" value="NAGLU_tim-barrel"/>
</dbReference>
<dbReference type="InterPro" id="IPR007781">
    <property type="entry name" value="NAGLU"/>
</dbReference>
<dbReference type="PANTHER" id="PTHR12872">
    <property type="entry name" value="ALPHA-N-ACETYLGLUCOSAMINIDASE"/>
    <property type="match status" value="1"/>
</dbReference>
<accession>A0AB39NZT2</accession>
<dbReference type="InterPro" id="IPR024732">
    <property type="entry name" value="NAGLU_C"/>
</dbReference>
<dbReference type="RefSeq" id="WP_369153595.1">
    <property type="nucleotide sequence ID" value="NZ_CP163434.1"/>
</dbReference>
<gene>
    <name evidence="3" type="ORF">AB5J48_33415</name>
</gene>
<dbReference type="EMBL" id="CP163434">
    <property type="protein sequence ID" value="XDQ23058.1"/>
    <property type="molecule type" value="Genomic_DNA"/>
</dbReference>
<evidence type="ECO:0000259" key="2">
    <source>
        <dbReference type="Pfam" id="PF12972"/>
    </source>
</evidence>
<dbReference type="Gene3D" id="1.20.120.670">
    <property type="entry name" value="N-acetyl-b-d-glucoasminidase"/>
    <property type="match status" value="1"/>
</dbReference>
<geneLocation type="plasmid" evidence="3">
    <name>unnamed1</name>
</geneLocation>
<dbReference type="AlphaFoldDB" id="A0AB39NZT2"/>
<keyword evidence="3" id="KW-0614">Plasmid</keyword>
<sequence>MTRNRYDVSAAEALAAIRRLSGLPEDALEVVLTTEIDDGFRARSAHGVLTITASGAGAAVAGYAAFTRRTGVAHVSRIGTRPVDRQLPEGAEVSGDATFGRRIAYNLTVGGYTTPFHDWARWEHEIDLLAASGVSAAHLTLGQELVYLTTFQRCGYGEREILQWLGPPSHQPWLWLNNIQNFGRGTTRTLVDDRAALARKVIERMRRLGIVPILPGFSGTVPPDFTDHWAGARTVSQGRWFKDIAGPVRPDWLDSTTDAYAAVAEMFYAEQRAAFGTTGMWAVDLIHEGGHTGGTDLGAAARGVQQAMAAADPDATWVMQAWAGNPRGELLEAIGGDRVLILDLTGEAHRDDGFGGVEWVWGILPNYGGRTGLYGDLEAVATLPGRWHGDSGPRGLAGLADMAEGIGNSPVLWDLFHDLTWEEGPVGLRSWMRRWTASRYGAADPQADEAWRILLATAYGPWRHGRHGGLPAETVQALAGLPVDASNVHGAPAFAEMLGQLEGAMSDAVPPYACTDSVIAAVPSLDANQASLLGPRALAYPEGALIPALSALLEAAGRLDSPGMAYDLVDLARQVADDTARAVLRDVAAAARSREVGAYDDAARRLLELIDAQEAVLGTNEHFLLGTWLADARAWGTEEEERRYLATEAKRLLTSWGYEDSTILAAYANRSWAGLVGDYYRARWALWLGEVRATLVGGTTHPVDWYAQADRWNRADTPYPDRPRGDPRQAAAAVLDLAVRTLRKGVSERPQGDV</sequence>
<dbReference type="Gene3D" id="3.20.20.80">
    <property type="entry name" value="Glycosidases"/>
    <property type="match status" value="1"/>
</dbReference>
<reference evidence="3" key="1">
    <citation type="submission" date="2024-07" db="EMBL/GenBank/DDBJ databases">
        <authorList>
            <person name="Yu S.T."/>
        </authorList>
    </citation>
    <scope>NUCLEOTIDE SEQUENCE</scope>
    <source>
        <strain evidence="3">R17</strain>
        <plasmid evidence="3">unnamed1</plasmid>
    </source>
</reference>
<feature type="domain" description="Alpha-N-acetylglucosaminidase C-terminal" evidence="2">
    <location>
        <begin position="514"/>
        <end position="735"/>
    </location>
</feature>
<protein>
    <submittedName>
        <fullName evidence="3">Alpha-N-acetylglucosaminidase TIM-barrel domain-containing protein</fullName>
    </submittedName>
</protein>
<feature type="domain" description="Alpha-N-acetylglucosaminidase tim-barrel" evidence="1">
    <location>
        <begin position="102"/>
        <end position="422"/>
    </location>
</feature>
<organism evidence="3">
    <name type="scientific">Streptomyces sp. R17</name>
    <dbReference type="NCBI Taxonomy" id="3238626"/>
    <lineage>
        <taxon>Bacteria</taxon>
        <taxon>Bacillati</taxon>
        <taxon>Actinomycetota</taxon>
        <taxon>Actinomycetes</taxon>
        <taxon>Kitasatosporales</taxon>
        <taxon>Streptomycetaceae</taxon>
        <taxon>Streptomyces</taxon>
    </lineage>
</organism>
<dbReference type="Pfam" id="PF12972">
    <property type="entry name" value="NAGLU_C"/>
    <property type="match status" value="1"/>
</dbReference>
<dbReference type="Pfam" id="PF05089">
    <property type="entry name" value="NAGLU"/>
    <property type="match status" value="1"/>
</dbReference>
<evidence type="ECO:0000259" key="1">
    <source>
        <dbReference type="Pfam" id="PF05089"/>
    </source>
</evidence>
<evidence type="ECO:0000313" key="3">
    <source>
        <dbReference type="EMBL" id="XDQ23058.1"/>
    </source>
</evidence>
<proteinExistence type="predicted"/>
<name>A0AB39NZT2_9ACTN</name>
<dbReference type="PANTHER" id="PTHR12872:SF1">
    <property type="entry name" value="ALPHA-N-ACETYLGLUCOSAMINIDASE"/>
    <property type="match status" value="1"/>
</dbReference>